<feature type="transmembrane region" description="Helical" evidence="1">
    <location>
        <begin position="188"/>
        <end position="207"/>
    </location>
</feature>
<keyword evidence="1" id="KW-1133">Transmembrane helix</keyword>
<feature type="transmembrane region" description="Helical" evidence="1">
    <location>
        <begin position="102"/>
        <end position="126"/>
    </location>
</feature>
<gene>
    <name evidence="2" type="ORF">G3569_08855</name>
</gene>
<keyword evidence="3" id="KW-1185">Reference proteome</keyword>
<dbReference type="RefSeq" id="WP_165268218.1">
    <property type="nucleotide sequence ID" value="NZ_JAALLS010000010.1"/>
</dbReference>
<evidence type="ECO:0000313" key="3">
    <source>
        <dbReference type="Proteomes" id="UP000479132"/>
    </source>
</evidence>
<feature type="transmembrane region" description="Helical" evidence="1">
    <location>
        <begin position="271"/>
        <end position="291"/>
    </location>
</feature>
<proteinExistence type="predicted"/>
<dbReference type="Proteomes" id="UP000479132">
    <property type="component" value="Unassembled WGS sequence"/>
</dbReference>
<keyword evidence="1" id="KW-0812">Transmembrane</keyword>
<feature type="transmembrane region" description="Helical" evidence="1">
    <location>
        <begin position="345"/>
        <end position="364"/>
    </location>
</feature>
<organism evidence="2 3">
    <name type="scientific">Fodinibius halophilus</name>
    <dbReference type="NCBI Taxonomy" id="1736908"/>
    <lineage>
        <taxon>Bacteria</taxon>
        <taxon>Pseudomonadati</taxon>
        <taxon>Balneolota</taxon>
        <taxon>Balneolia</taxon>
        <taxon>Balneolales</taxon>
        <taxon>Balneolaceae</taxon>
        <taxon>Fodinibius</taxon>
    </lineage>
</organism>
<feature type="transmembrane region" description="Helical" evidence="1">
    <location>
        <begin position="132"/>
        <end position="152"/>
    </location>
</feature>
<reference evidence="2 3" key="1">
    <citation type="submission" date="2020-02" db="EMBL/GenBank/DDBJ databases">
        <title>Aliifodinibius halophilus 2W32, complete genome.</title>
        <authorList>
            <person name="Li Y."/>
            <person name="Wu S."/>
        </authorList>
    </citation>
    <scope>NUCLEOTIDE SEQUENCE [LARGE SCALE GENOMIC DNA]</scope>
    <source>
        <strain evidence="2 3">2W32</strain>
    </source>
</reference>
<comment type="caution">
    <text evidence="2">The sequence shown here is derived from an EMBL/GenBank/DDBJ whole genome shotgun (WGS) entry which is preliminary data.</text>
</comment>
<accession>A0A6M1T730</accession>
<feature type="transmembrane region" description="Helical" evidence="1">
    <location>
        <begin position="318"/>
        <end position="339"/>
    </location>
</feature>
<protein>
    <submittedName>
        <fullName evidence="2">Uncharacterized protein</fullName>
    </submittedName>
</protein>
<feature type="transmembrane region" description="Helical" evidence="1">
    <location>
        <begin position="227"/>
        <end position="251"/>
    </location>
</feature>
<feature type="transmembrane region" description="Helical" evidence="1">
    <location>
        <begin position="164"/>
        <end position="182"/>
    </location>
</feature>
<dbReference type="EMBL" id="JAALLS010000010">
    <property type="protein sequence ID" value="NGP88463.1"/>
    <property type="molecule type" value="Genomic_DNA"/>
</dbReference>
<feature type="transmembrane region" description="Helical" evidence="1">
    <location>
        <begin position="410"/>
        <end position="429"/>
    </location>
</feature>
<dbReference type="AlphaFoldDB" id="A0A6M1T730"/>
<sequence>MFSLASFLLKKKTASILRWPKIGKFLLYFGTAVLSALMYGGGLAYGILYFISEGYSLHQCMTVYTLAVGAVCLILDFFPTLKRSQIVFPSYYPVSTAKKICIDITFGLLRHFMLFVFLMQLILLFFSTPVDLTHIVTSSVLILSFYSLNRTIKNILEFSLPRPTLSVIAGGAVLAASFYIYAHWGSSRWGIICSLLLFITLGFIYAYTESKKEIKLQDQTKKYRKSLFLRIFANRNVKISLGVAFGFKIIILSMSGVMQVTKGMMLLRPEIVTWMLASPLILFTYLGYNFFGVNRNLLLTHALREHSVQNLCKVYSKFYLKLLAIDAVIFSAFIISTGLETIPNITFYLTSAILYYVTAFPISLKWPLIKEKYISLDFAKHGSKSTSWQALVSSFVILLMAYIIKDLSLFGLLNLLVIAAGIGISKALIPDMNTITHHYFKRSWHLKQQND</sequence>
<evidence type="ECO:0000313" key="2">
    <source>
        <dbReference type="EMBL" id="NGP88463.1"/>
    </source>
</evidence>
<feature type="transmembrane region" description="Helical" evidence="1">
    <location>
        <begin position="385"/>
        <end position="404"/>
    </location>
</feature>
<feature type="transmembrane region" description="Helical" evidence="1">
    <location>
        <begin position="63"/>
        <end position="81"/>
    </location>
</feature>
<evidence type="ECO:0000256" key="1">
    <source>
        <dbReference type="SAM" id="Phobius"/>
    </source>
</evidence>
<name>A0A6M1T730_9BACT</name>
<feature type="transmembrane region" description="Helical" evidence="1">
    <location>
        <begin position="25"/>
        <end position="51"/>
    </location>
</feature>
<keyword evidence="1" id="KW-0472">Membrane</keyword>